<dbReference type="Gene3D" id="3.60.21.10">
    <property type="match status" value="1"/>
</dbReference>
<protein>
    <submittedName>
        <fullName evidence="1">YmdB family metallophosphoesterase</fullName>
    </submittedName>
</protein>
<comment type="caution">
    <text evidence="1">The sequence shown here is derived from an EMBL/GenBank/DDBJ whole genome shotgun (WGS) entry which is preliminary data.</text>
</comment>
<dbReference type="EMBL" id="JAGQKY010000083">
    <property type="protein sequence ID" value="MCA9397623.1"/>
    <property type="molecule type" value="Genomic_DNA"/>
</dbReference>
<dbReference type="Pfam" id="PF13277">
    <property type="entry name" value="YmdB"/>
    <property type="match status" value="1"/>
</dbReference>
<evidence type="ECO:0000313" key="1">
    <source>
        <dbReference type="EMBL" id="MCA9397623.1"/>
    </source>
</evidence>
<reference evidence="1" key="1">
    <citation type="submission" date="2020-04" db="EMBL/GenBank/DDBJ databases">
        <authorList>
            <person name="Zhang T."/>
        </authorList>
    </citation>
    <scope>NUCLEOTIDE SEQUENCE</scope>
    <source>
        <strain evidence="1">HKST-UBA02</strain>
    </source>
</reference>
<evidence type="ECO:0000313" key="2">
    <source>
        <dbReference type="Proteomes" id="UP000699691"/>
    </source>
</evidence>
<gene>
    <name evidence="1" type="ORF">KC573_02240</name>
</gene>
<dbReference type="InterPro" id="IPR005235">
    <property type="entry name" value="YmdB-like"/>
</dbReference>
<dbReference type="PANTHER" id="PTHR36303">
    <property type="entry name" value="2',3'-CYCLIC-NUCLEOTIDE 2'-PHOSPHODIESTERASE"/>
    <property type="match status" value="1"/>
</dbReference>
<reference evidence="1" key="2">
    <citation type="journal article" date="2021" name="Microbiome">
        <title>Successional dynamics and alternative stable states in a saline activated sludge microbial community over 9 years.</title>
        <authorList>
            <person name="Wang Y."/>
            <person name="Ye J."/>
            <person name="Ju F."/>
            <person name="Liu L."/>
            <person name="Boyd J.A."/>
            <person name="Deng Y."/>
            <person name="Parks D.H."/>
            <person name="Jiang X."/>
            <person name="Yin X."/>
            <person name="Woodcroft B.J."/>
            <person name="Tyson G.W."/>
            <person name="Hugenholtz P."/>
            <person name="Polz M.F."/>
            <person name="Zhang T."/>
        </authorList>
    </citation>
    <scope>NUCLEOTIDE SEQUENCE</scope>
    <source>
        <strain evidence="1">HKST-UBA02</strain>
    </source>
</reference>
<accession>A0A955LW63</accession>
<dbReference type="GO" id="GO:0004113">
    <property type="term" value="F:2',3'-cyclic-nucleotide 3'-phosphodiesterase activity"/>
    <property type="evidence" value="ECO:0007669"/>
    <property type="project" value="TreeGrafter"/>
</dbReference>
<dbReference type="AlphaFoldDB" id="A0A955LW63"/>
<organism evidence="1 2">
    <name type="scientific">candidate division WWE3 bacterium</name>
    <dbReference type="NCBI Taxonomy" id="2053526"/>
    <lineage>
        <taxon>Bacteria</taxon>
        <taxon>Katanobacteria</taxon>
    </lineage>
</organism>
<name>A0A955LW63_UNCKA</name>
<dbReference type="Proteomes" id="UP000699691">
    <property type="component" value="Unassembled WGS sequence"/>
</dbReference>
<dbReference type="PANTHER" id="PTHR36303:SF1">
    <property type="entry name" value="2',3'-CYCLIC-NUCLEOTIDE 2'-PHOSPHODIESTERASE"/>
    <property type="match status" value="1"/>
</dbReference>
<sequence>IIEDIGTGFPIVVDIHSEFTSEKVALAYYLAGRVSMVAGTHTHVGTIDARILENKTGFVTDLGMVGPYDSVIGVDKNIIIQKSKYPYPQKFEWVKTGTAVFNAVLVEVDNKGKCVQIDRVDRIIP</sequence>
<proteinExistence type="predicted"/>
<dbReference type="SUPFAM" id="SSF56300">
    <property type="entry name" value="Metallo-dependent phosphatases"/>
    <property type="match status" value="1"/>
</dbReference>
<dbReference type="InterPro" id="IPR029052">
    <property type="entry name" value="Metallo-depent_PP-like"/>
</dbReference>
<feature type="non-terminal residue" evidence="1">
    <location>
        <position position="1"/>
    </location>
</feature>